<dbReference type="GO" id="GO:0004144">
    <property type="term" value="F:diacylglycerol O-acyltransferase activity"/>
    <property type="evidence" value="ECO:0007669"/>
    <property type="project" value="UniProtKB-EC"/>
</dbReference>
<dbReference type="Pfam" id="PF03007">
    <property type="entry name" value="WS_DGAT_cat"/>
    <property type="match status" value="1"/>
</dbReference>
<dbReference type="InterPro" id="IPR014292">
    <property type="entry name" value="Acyl_transf_WS/DGAT"/>
</dbReference>
<dbReference type="GO" id="GO:0005886">
    <property type="term" value="C:plasma membrane"/>
    <property type="evidence" value="ECO:0007669"/>
    <property type="project" value="TreeGrafter"/>
</dbReference>
<sequence length="459" mass="50787">MSRRERISHVDTAWLRMDRPTNLMQIVGVMIFDGRLDFARLRRTIEARLLRYRRFRQNAAIEGNRAWWVDDRNFDIDAHIKHALLPFPGGTAELQHYVAELASTPLNPHRPLWEFNVVEMETGDSALVARIHHSIADGIALIGVMHSLTDGHANAPEGTPSSPSELDTDDSNVDKNEVTEGLGDLFWRWIFQPLTDTTLAAIRLSGNLWLKYVGLMLDPEKAAKYAQLGTGIAIEVGKLAMMPNDSTTRFKGKPGTRKCVAWSEPISLPEVKAVGKVLGCSVNDMLLASAAGALRKYLANKGDPVDNIEVRALVPVNLRRPGETEALGNRFGLVALELPVGIENPLARLYETRRRMEALKGSLQAMLTLSILGAVGMAPKFVQQQILDLLANKATAVMTNVPGPQKPRWFAGSQLKQQMFWVPQSGNIGMGVSILSYDDKVQFGLMTDSSRIPDPELIV</sequence>
<gene>
    <name evidence="14" type="ORF">IPL58_11845</name>
</gene>
<dbReference type="InterPro" id="IPR004255">
    <property type="entry name" value="O-acyltransferase_WSD1_N"/>
</dbReference>
<dbReference type="Pfam" id="PF06974">
    <property type="entry name" value="WS_DGAT_C"/>
    <property type="match status" value="1"/>
</dbReference>
<feature type="domain" description="O-acyltransferase WSD1-like N-terminal" evidence="12">
    <location>
        <begin position="8"/>
        <end position="285"/>
    </location>
</feature>
<evidence type="ECO:0000256" key="7">
    <source>
        <dbReference type="ARBA" id="ARBA00022798"/>
    </source>
</evidence>
<evidence type="ECO:0000256" key="2">
    <source>
        <dbReference type="ARBA" id="ARBA00005189"/>
    </source>
</evidence>
<name>A0A9D7K2S2_9PROT</name>
<evidence type="ECO:0000256" key="4">
    <source>
        <dbReference type="ARBA" id="ARBA00013244"/>
    </source>
</evidence>
<dbReference type="GO" id="GO:0006071">
    <property type="term" value="P:glycerol metabolic process"/>
    <property type="evidence" value="ECO:0007669"/>
    <property type="project" value="UniProtKB-KW"/>
</dbReference>
<dbReference type="SUPFAM" id="SSF52777">
    <property type="entry name" value="CoA-dependent acyltransferases"/>
    <property type="match status" value="1"/>
</dbReference>
<dbReference type="PANTHER" id="PTHR31650:SF1">
    <property type="entry name" value="WAX ESTER SYNTHASE_DIACYLGLYCEROL ACYLTRANSFERASE 4-RELATED"/>
    <property type="match status" value="1"/>
</dbReference>
<evidence type="ECO:0000313" key="14">
    <source>
        <dbReference type="EMBL" id="MBK8524716.1"/>
    </source>
</evidence>
<evidence type="ECO:0000256" key="10">
    <source>
        <dbReference type="ARBA" id="ARBA00048109"/>
    </source>
</evidence>
<dbReference type="Proteomes" id="UP000886689">
    <property type="component" value="Unassembled WGS sequence"/>
</dbReference>
<protein>
    <recommendedName>
        <fullName evidence="4">diacylglycerol O-acyltransferase</fullName>
        <ecNumber evidence="4">2.3.1.20</ecNumber>
    </recommendedName>
</protein>
<dbReference type="InterPro" id="IPR009721">
    <property type="entry name" value="O-acyltransferase_WSD1_C"/>
</dbReference>
<evidence type="ECO:0000256" key="11">
    <source>
        <dbReference type="SAM" id="MobiDB-lite"/>
    </source>
</evidence>
<comment type="pathway">
    <text evidence="1">Glycerolipid metabolism; triacylglycerol biosynthesis.</text>
</comment>
<dbReference type="PANTHER" id="PTHR31650">
    <property type="entry name" value="O-ACYLTRANSFERASE (WSD1-LIKE) FAMILY PROTEIN"/>
    <property type="match status" value="1"/>
</dbReference>
<evidence type="ECO:0000256" key="9">
    <source>
        <dbReference type="ARBA" id="ARBA00023315"/>
    </source>
</evidence>
<evidence type="ECO:0000256" key="8">
    <source>
        <dbReference type="ARBA" id="ARBA00023098"/>
    </source>
</evidence>
<evidence type="ECO:0000256" key="6">
    <source>
        <dbReference type="ARBA" id="ARBA00022679"/>
    </source>
</evidence>
<comment type="pathway">
    <text evidence="2">Lipid metabolism.</text>
</comment>
<dbReference type="AlphaFoldDB" id="A0A9D7K2S2"/>
<comment type="similarity">
    <text evidence="3">Belongs to the long-chain O-acyltransferase family.</text>
</comment>
<comment type="catalytic activity">
    <reaction evidence="10">
        <text>an acyl-CoA + a 1,2-diacyl-sn-glycerol = a triacyl-sn-glycerol + CoA</text>
        <dbReference type="Rhea" id="RHEA:10868"/>
        <dbReference type="ChEBI" id="CHEBI:17815"/>
        <dbReference type="ChEBI" id="CHEBI:57287"/>
        <dbReference type="ChEBI" id="CHEBI:58342"/>
        <dbReference type="ChEBI" id="CHEBI:64615"/>
        <dbReference type="EC" id="2.3.1.20"/>
    </reaction>
</comment>
<keyword evidence="7" id="KW-0319">Glycerol metabolism</keyword>
<dbReference type="InterPro" id="IPR045034">
    <property type="entry name" value="O-acyltransferase_WSD1-like"/>
</dbReference>
<feature type="region of interest" description="Disordered" evidence="11">
    <location>
        <begin position="152"/>
        <end position="174"/>
    </location>
</feature>
<evidence type="ECO:0000259" key="13">
    <source>
        <dbReference type="Pfam" id="PF06974"/>
    </source>
</evidence>
<dbReference type="InterPro" id="IPR023213">
    <property type="entry name" value="CAT-like_dom_sf"/>
</dbReference>
<comment type="caution">
    <text evidence="14">The sequence shown here is derived from an EMBL/GenBank/DDBJ whole genome shotgun (WGS) entry which is preliminary data.</text>
</comment>
<dbReference type="NCBIfam" id="TIGR02946">
    <property type="entry name" value="acyl_WS_DGAT"/>
    <property type="match status" value="1"/>
</dbReference>
<keyword evidence="6" id="KW-0808">Transferase</keyword>
<accession>A0A9D7K2S2</accession>
<organism evidence="14 15">
    <name type="scientific">Candidatus Proximibacter danicus</name>
    <dbReference type="NCBI Taxonomy" id="2954365"/>
    <lineage>
        <taxon>Bacteria</taxon>
        <taxon>Pseudomonadati</taxon>
        <taxon>Pseudomonadota</taxon>
        <taxon>Betaproteobacteria</taxon>
        <taxon>Candidatus Proximibacter</taxon>
    </lineage>
</organism>
<feature type="domain" description="O-acyltransferase WSD1 C-terminal" evidence="13">
    <location>
        <begin position="328"/>
        <end position="458"/>
    </location>
</feature>
<evidence type="ECO:0000256" key="3">
    <source>
        <dbReference type="ARBA" id="ARBA00009587"/>
    </source>
</evidence>
<evidence type="ECO:0000259" key="12">
    <source>
        <dbReference type="Pfam" id="PF03007"/>
    </source>
</evidence>
<dbReference type="GO" id="GO:0019432">
    <property type="term" value="P:triglyceride biosynthetic process"/>
    <property type="evidence" value="ECO:0007669"/>
    <property type="project" value="TreeGrafter"/>
</dbReference>
<dbReference type="Gene3D" id="3.30.559.10">
    <property type="entry name" value="Chloramphenicol acetyltransferase-like domain"/>
    <property type="match status" value="1"/>
</dbReference>
<dbReference type="EC" id="2.3.1.20" evidence="4"/>
<keyword evidence="5" id="KW-0444">Lipid biosynthesis</keyword>
<keyword evidence="8" id="KW-0443">Lipid metabolism</keyword>
<evidence type="ECO:0000256" key="1">
    <source>
        <dbReference type="ARBA" id="ARBA00004771"/>
    </source>
</evidence>
<keyword evidence="9" id="KW-0012">Acyltransferase</keyword>
<proteinExistence type="inferred from homology"/>
<dbReference type="EMBL" id="JADJUC010000013">
    <property type="protein sequence ID" value="MBK8524716.1"/>
    <property type="molecule type" value="Genomic_DNA"/>
</dbReference>
<evidence type="ECO:0000313" key="15">
    <source>
        <dbReference type="Proteomes" id="UP000886689"/>
    </source>
</evidence>
<reference evidence="14" key="1">
    <citation type="submission" date="2020-10" db="EMBL/GenBank/DDBJ databases">
        <title>Connecting structure to function with the recovery of over 1000 high-quality activated sludge metagenome-assembled genomes encoding full-length rRNA genes using long-read sequencing.</title>
        <authorList>
            <person name="Singleton C.M."/>
            <person name="Petriglieri F."/>
            <person name="Kristensen J.M."/>
            <person name="Kirkegaard R.H."/>
            <person name="Michaelsen T.Y."/>
            <person name="Andersen M.H."/>
            <person name="Karst S.M."/>
            <person name="Dueholm M.S."/>
            <person name="Nielsen P.H."/>
            <person name="Albertsen M."/>
        </authorList>
    </citation>
    <scope>NUCLEOTIDE SEQUENCE</scope>
    <source>
        <strain evidence="14">Hirt_18-Q3-R61-65_BATAC.395</strain>
    </source>
</reference>
<evidence type="ECO:0000256" key="5">
    <source>
        <dbReference type="ARBA" id="ARBA00022516"/>
    </source>
</evidence>